<organism evidence="1 2">
    <name type="scientific">Laccaria amethystina LaAM-08-1</name>
    <dbReference type="NCBI Taxonomy" id="1095629"/>
    <lineage>
        <taxon>Eukaryota</taxon>
        <taxon>Fungi</taxon>
        <taxon>Dikarya</taxon>
        <taxon>Basidiomycota</taxon>
        <taxon>Agaricomycotina</taxon>
        <taxon>Agaricomycetes</taxon>
        <taxon>Agaricomycetidae</taxon>
        <taxon>Agaricales</taxon>
        <taxon>Agaricineae</taxon>
        <taxon>Hydnangiaceae</taxon>
        <taxon>Laccaria</taxon>
    </lineage>
</organism>
<dbReference type="AlphaFoldDB" id="A0A0C9X6S6"/>
<dbReference type="EMBL" id="KN838849">
    <property type="protein sequence ID" value="KIJ93346.1"/>
    <property type="molecule type" value="Genomic_DNA"/>
</dbReference>
<gene>
    <name evidence="1" type="ORF">K443DRAFT_684594</name>
</gene>
<evidence type="ECO:0000313" key="1">
    <source>
        <dbReference type="EMBL" id="KIJ93346.1"/>
    </source>
</evidence>
<reference evidence="1 2" key="1">
    <citation type="submission" date="2014-04" db="EMBL/GenBank/DDBJ databases">
        <authorList>
            <consortium name="DOE Joint Genome Institute"/>
            <person name="Kuo A."/>
            <person name="Kohler A."/>
            <person name="Nagy L.G."/>
            <person name="Floudas D."/>
            <person name="Copeland A."/>
            <person name="Barry K.W."/>
            <person name="Cichocki N."/>
            <person name="Veneault-Fourrey C."/>
            <person name="LaButti K."/>
            <person name="Lindquist E.A."/>
            <person name="Lipzen A."/>
            <person name="Lundell T."/>
            <person name="Morin E."/>
            <person name="Murat C."/>
            <person name="Sun H."/>
            <person name="Tunlid A."/>
            <person name="Henrissat B."/>
            <person name="Grigoriev I.V."/>
            <person name="Hibbett D.S."/>
            <person name="Martin F."/>
            <person name="Nordberg H.P."/>
            <person name="Cantor M.N."/>
            <person name="Hua S.X."/>
        </authorList>
    </citation>
    <scope>NUCLEOTIDE SEQUENCE [LARGE SCALE GENOMIC DNA]</scope>
    <source>
        <strain evidence="1 2">LaAM-08-1</strain>
    </source>
</reference>
<sequence>MLCLRAHFACPLQVQAFLLYGILKFEHTFDTPSRVFHEIRQLVSWGTPSVFRATSLVLATFEAYFPRAGA</sequence>
<evidence type="ECO:0000313" key="2">
    <source>
        <dbReference type="Proteomes" id="UP000054477"/>
    </source>
</evidence>
<dbReference type="HOGENOM" id="CLU_2758155_0_0_1"/>
<reference evidence="2" key="2">
    <citation type="submission" date="2015-01" db="EMBL/GenBank/DDBJ databases">
        <title>Evolutionary Origins and Diversification of the Mycorrhizal Mutualists.</title>
        <authorList>
            <consortium name="DOE Joint Genome Institute"/>
            <consortium name="Mycorrhizal Genomics Consortium"/>
            <person name="Kohler A."/>
            <person name="Kuo A."/>
            <person name="Nagy L.G."/>
            <person name="Floudas D."/>
            <person name="Copeland A."/>
            <person name="Barry K.W."/>
            <person name="Cichocki N."/>
            <person name="Veneault-Fourrey C."/>
            <person name="LaButti K."/>
            <person name="Lindquist E.A."/>
            <person name="Lipzen A."/>
            <person name="Lundell T."/>
            <person name="Morin E."/>
            <person name="Murat C."/>
            <person name="Riley R."/>
            <person name="Ohm R."/>
            <person name="Sun H."/>
            <person name="Tunlid A."/>
            <person name="Henrissat B."/>
            <person name="Grigoriev I.V."/>
            <person name="Hibbett D.S."/>
            <person name="Martin F."/>
        </authorList>
    </citation>
    <scope>NUCLEOTIDE SEQUENCE [LARGE SCALE GENOMIC DNA]</scope>
    <source>
        <strain evidence="2">LaAM-08-1</strain>
    </source>
</reference>
<keyword evidence="2" id="KW-1185">Reference proteome</keyword>
<protein>
    <submittedName>
        <fullName evidence="1">Uncharacterized protein</fullName>
    </submittedName>
</protein>
<proteinExistence type="predicted"/>
<name>A0A0C9X6S6_9AGAR</name>
<dbReference type="Proteomes" id="UP000054477">
    <property type="component" value="Unassembled WGS sequence"/>
</dbReference>
<accession>A0A0C9X6S6</accession>